<evidence type="ECO:0000313" key="3">
    <source>
        <dbReference type="Proteomes" id="UP000036873"/>
    </source>
</evidence>
<protein>
    <recommendedName>
        <fullName evidence="1">SGNH hydrolase-type esterase domain-containing protein</fullName>
    </recommendedName>
</protein>
<proteinExistence type="predicted"/>
<dbReference type="Gene3D" id="3.40.50.1110">
    <property type="entry name" value="SGNH hydrolase"/>
    <property type="match status" value="1"/>
</dbReference>
<dbReference type="RefSeq" id="WP_050741271.1">
    <property type="nucleotide sequence ID" value="NZ_LGYO01000042.1"/>
</dbReference>
<dbReference type="GO" id="GO:0004622">
    <property type="term" value="F:phosphatidylcholine lysophospholipase activity"/>
    <property type="evidence" value="ECO:0007669"/>
    <property type="project" value="TreeGrafter"/>
</dbReference>
<keyword evidence="3" id="KW-1185">Reference proteome</keyword>
<dbReference type="OrthoDB" id="252349at2"/>
<dbReference type="SUPFAM" id="SSF52266">
    <property type="entry name" value="SGNH hydrolase"/>
    <property type="match status" value="1"/>
</dbReference>
<gene>
    <name evidence="2" type="ORF">AKG39_15260</name>
</gene>
<dbReference type="InterPro" id="IPR036514">
    <property type="entry name" value="SGNH_hydro_sf"/>
</dbReference>
<evidence type="ECO:0000313" key="2">
    <source>
        <dbReference type="EMBL" id="KNZ40818.1"/>
    </source>
</evidence>
<dbReference type="STRING" id="52689.AKG39_15260"/>
<dbReference type="EMBL" id="LGYO01000042">
    <property type="protein sequence ID" value="KNZ40818.1"/>
    <property type="molecule type" value="Genomic_DNA"/>
</dbReference>
<dbReference type="PATRIC" id="fig|52689.4.peg.2573"/>
<dbReference type="PANTHER" id="PTHR30383">
    <property type="entry name" value="THIOESTERASE 1/PROTEASE 1/LYSOPHOSPHOLIPASE L1"/>
    <property type="match status" value="1"/>
</dbReference>
<dbReference type="InterPro" id="IPR013830">
    <property type="entry name" value="SGNH_hydro"/>
</dbReference>
<dbReference type="AlphaFoldDB" id="A0A0L6TX41"/>
<organism evidence="2 3">
    <name type="scientific">Acetobacterium bakii</name>
    <dbReference type="NCBI Taxonomy" id="52689"/>
    <lineage>
        <taxon>Bacteria</taxon>
        <taxon>Bacillati</taxon>
        <taxon>Bacillota</taxon>
        <taxon>Clostridia</taxon>
        <taxon>Eubacteriales</taxon>
        <taxon>Eubacteriaceae</taxon>
        <taxon>Acetobacterium</taxon>
    </lineage>
</organism>
<comment type="caution">
    <text evidence="2">The sequence shown here is derived from an EMBL/GenBank/DDBJ whole genome shotgun (WGS) entry which is preliminary data.</text>
</comment>
<dbReference type="Pfam" id="PF13472">
    <property type="entry name" value="Lipase_GDSL_2"/>
    <property type="match status" value="1"/>
</dbReference>
<dbReference type="PANTHER" id="PTHR30383:SF27">
    <property type="entry name" value="SPORE GERMINATION LIPASE LIPC"/>
    <property type="match status" value="1"/>
</dbReference>
<reference evidence="3" key="1">
    <citation type="submission" date="2015-07" db="EMBL/GenBank/DDBJ databases">
        <title>Draft genome sequence of Acetobacterium bakii DSM 8293, a potential psychrophilic chemical producer through syngas fermentation.</title>
        <authorList>
            <person name="Song Y."/>
            <person name="Hwang S."/>
            <person name="Cho B.-K."/>
        </authorList>
    </citation>
    <scope>NUCLEOTIDE SEQUENCE [LARGE SCALE GENOMIC DNA]</scope>
    <source>
        <strain evidence="3">DSM 8239</strain>
    </source>
</reference>
<dbReference type="Proteomes" id="UP000036873">
    <property type="component" value="Unassembled WGS sequence"/>
</dbReference>
<sequence>MIKKIWPLILLLSSALILVFVTGLITAIAITNGGEKSQEEIPAPPENIQTEPSSAAKNILVLGDSIGYGVGDEPDMGIGKRYAALIDSEETIEVTNLSVSGATSADLAALVEAPENEAFIAAADLIIISIGGNDLTGIQSEDVLSLDMAFQETFNTYQKNLDATLNRIRNLNPEAQIALIGLNNPYSELDVQNSQNLLEWNYKTGLIAAAGLKTAYIPTYDQFKDHLETYLAADQFHPSSIGYQVIAEELDRVLNGID</sequence>
<accession>A0A0L6TX41</accession>
<name>A0A0L6TX41_9FIRM</name>
<evidence type="ECO:0000259" key="1">
    <source>
        <dbReference type="Pfam" id="PF13472"/>
    </source>
</evidence>
<feature type="domain" description="SGNH hydrolase-type esterase" evidence="1">
    <location>
        <begin position="61"/>
        <end position="245"/>
    </location>
</feature>
<dbReference type="InterPro" id="IPR051532">
    <property type="entry name" value="Ester_Hydrolysis_Enzymes"/>
</dbReference>